<dbReference type="OrthoDB" id="124691at2157"/>
<proteinExistence type="predicted"/>
<dbReference type="STRING" id="588898.BB347_07615"/>
<reference evidence="3 6" key="1">
    <citation type="submission" date="2017-01" db="EMBL/GenBank/DDBJ databases">
        <title>Complete genome sequence of Haloterrigena daqingensis type strain (JX313T).</title>
        <authorList>
            <person name="Shuang W."/>
        </authorList>
    </citation>
    <scope>NUCLEOTIDE SEQUENCE [LARGE SCALE GENOMIC DNA]</scope>
    <source>
        <strain evidence="3 6">JX313</strain>
    </source>
</reference>
<feature type="coiled-coil region" evidence="1">
    <location>
        <begin position="704"/>
        <end position="731"/>
    </location>
</feature>
<evidence type="ECO:0000313" key="5">
    <source>
        <dbReference type="Proteomes" id="UP000185687"/>
    </source>
</evidence>
<keyword evidence="5" id="KW-1185">Reference proteome</keyword>
<organism evidence="4 5">
    <name type="scientific">Natronorubrum daqingense</name>
    <dbReference type="NCBI Taxonomy" id="588898"/>
    <lineage>
        <taxon>Archaea</taxon>
        <taxon>Methanobacteriati</taxon>
        <taxon>Methanobacteriota</taxon>
        <taxon>Stenosarchaea group</taxon>
        <taxon>Halobacteria</taxon>
        <taxon>Halobacteriales</taxon>
        <taxon>Natrialbaceae</taxon>
        <taxon>Natronorubrum</taxon>
    </lineage>
</organism>
<protein>
    <submittedName>
        <fullName evidence="4">Uncharacterized protein</fullName>
    </submittedName>
</protein>
<dbReference type="EMBL" id="FTNP01000003">
    <property type="protein sequence ID" value="SIR85893.1"/>
    <property type="molecule type" value="Genomic_DNA"/>
</dbReference>
<evidence type="ECO:0000256" key="1">
    <source>
        <dbReference type="SAM" id="Coils"/>
    </source>
</evidence>
<dbReference type="AlphaFoldDB" id="A0A1N7ECJ9"/>
<dbReference type="Proteomes" id="UP000185687">
    <property type="component" value="Unassembled WGS sequence"/>
</dbReference>
<dbReference type="EMBL" id="CP019327">
    <property type="protein sequence ID" value="APX96492.1"/>
    <property type="molecule type" value="Genomic_DNA"/>
</dbReference>
<accession>A0A1N7ECJ9</accession>
<keyword evidence="2" id="KW-0472">Membrane</keyword>
<keyword evidence="2" id="KW-1133">Transmembrane helix</keyword>
<keyword evidence="2" id="KW-0812">Transmembrane</keyword>
<name>A0A1N7ECJ9_9EURY</name>
<dbReference type="RefSeq" id="WP_076582438.1">
    <property type="nucleotide sequence ID" value="NZ_CP019327.1"/>
</dbReference>
<evidence type="ECO:0000313" key="3">
    <source>
        <dbReference type="EMBL" id="APX96492.1"/>
    </source>
</evidence>
<evidence type="ECO:0000313" key="4">
    <source>
        <dbReference type="EMBL" id="SIR85893.1"/>
    </source>
</evidence>
<sequence>MRRTRSQTISIASDDRARIPFAIIGVLLLVSSIMIVAILETRDEPEIDTSTERAIDRGEAYATSEIRHATVRASDDVVQSPLTTVDSDLEEVVDEENAFEEQTKLTILAEATASLEGRHQDVGQGQTVSVSLPEVDDWGDGTDLESALEVVDIDEDDGIMDVTIDDVEITVRDEDGTVVAEHSRDITASVGTTMMELHEHVEDYEEHLNKGMIESIDDREGYGYDLAKRMWPLTWGKAYYDRLLGDPADRAFENVTPNDHTEVMANDARFTAQQEVFGTQDDYANRVMAGPQLCMAYDLSEDALDLNYDFDDIAAQLHPDEDVDTVDALCEEGIVSPDGELPDMPTIEELVVGMLEGVDMEGEIQGHVFADMAMYEMEADLSEGDLESEMREPLNDTSTFTEEYLEDYYGNSERSENIDEEDHDDESIANIGNIQNDLESIRETSIEEVDNTENIVESIYSIDTRIGEGYNSPSKDGPAYPTTPTLNPDEYDIDNLSEMDPTYTSSVEDVVANINEVGSDNGDSSLERSLVDVDIDVEMRYGTTGRWNDTNTNSSPDVTRSDFTTTNYTTSFELDGEIAPDIEITPHSVEHVLDSGGSPDPYVGGSPTNWEGASEAVTEEYFGQRIDSDAELEEWVESRSDNIESVDDFEDAINFERGFNEEVQLSPRSADELQTEIVHDDLMDVHLEVVQEIEPVEADIMEMLTAEESPMREIEENIEEVERQYVTETDDFENAPAVATMEARQVYFNSMYDYVDELATHHEQISTGGGNLIDDLLGGMLDSANDLIGGPMDLLDEMLGSGEELLQDEGGSEVDTPDVLNDVHIDVDGSPTYHSSQRTVNQTDVPAVRGEGEGPLDIDENTEFAPMGAAYENQVGFPGFPLIPWPPLFYLQVDAWEVELEGEYTRFEVQATSGDPSSTGTTTYVREDRDVSLETPSGSELELGSSDAISYENSQTIMAVVPAPQFMPQGAPGVGDNEYSNAPGEACSEFWNDVGPNTNTHSEGDCL</sequence>
<dbReference type="InterPro" id="IPR055710">
    <property type="entry name" value="DUF7286"/>
</dbReference>
<dbReference type="Pfam" id="PF23957">
    <property type="entry name" value="DUF7286"/>
    <property type="match status" value="2"/>
</dbReference>
<dbReference type="Proteomes" id="UP000187321">
    <property type="component" value="Chromosome"/>
</dbReference>
<gene>
    <name evidence="3" type="ORF">BB347_07615</name>
    <name evidence="4" type="ORF">SAMN05421809_2615</name>
</gene>
<evidence type="ECO:0000313" key="6">
    <source>
        <dbReference type="Proteomes" id="UP000187321"/>
    </source>
</evidence>
<evidence type="ECO:0000256" key="2">
    <source>
        <dbReference type="SAM" id="Phobius"/>
    </source>
</evidence>
<keyword evidence="1" id="KW-0175">Coiled coil</keyword>
<reference evidence="4 5" key="2">
    <citation type="submission" date="2017-01" db="EMBL/GenBank/DDBJ databases">
        <authorList>
            <person name="Mah S.A."/>
            <person name="Swanson W.J."/>
            <person name="Moy G.W."/>
            <person name="Vacquier V.D."/>
        </authorList>
    </citation>
    <scope>NUCLEOTIDE SEQUENCE [LARGE SCALE GENOMIC DNA]</scope>
    <source>
        <strain evidence="4 5">CGMCC 1.8909</strain>
    </source>
</reference>
<dbReference type="GeneID" id="30955800"/>
<dbReference type="KEGG" id="hda:BB347_07615"/>
<feature type="transmembrane region" description="Helical" evidence="2">
    <location>
        <begin position="21"/>
        <end position="39"/>
    </location>
</feature>